<name>A0A419DE90_9BACT</name>
<reference evidence="1 2" key="1">
    <citation type="journal article" date="2017" name="ISME J.">
        <title>Energy and carbon metabolisms in a deep terrestrial subsurface fluid microbial community.</title>
        <authorList>
            <person name="Momper L."/>
            <person name="Jungbluth S.P."/>
            <person name="Lee M.D."/>
            <person name="Amend J.P."/>
        </authorList>
    </citation>
    <scope>NUCLEOTIDE SEQUENCE [LARGE SCALE GENOMIC DNA]</scope>
    <source>
        <strain evidence="1">SURF_29</strain>
    </source>
</reference>
<protein>
    <submittedName>
        <fullName evidence="1">Uncharacterized protein</fullName>
    </submittedName>
</protein>
<comment type="caution">
    <text evidence="1">The sequence shown here is derived from an EMBL/GenBank/DDBJ whole genome shotgun (WGS) entry which is preliminary data.</text>
</comment>
<sequence>MAKERDGFEPVVLNELGEVLEYGCMSARTLESATTSWRYGDTLGYHKYCGGRISPKRVSEAHKVLACGGNCGMRIVIPLEVNTIEKLRAHLVQFNP</sequence>
<dbReference type="EMBL" id="QZJW01000019">
    <property type="protein sequence ID" value="RJO61392.1"/>
    <property type="molecule type" value="Genomic_DNA"/>
</dbReference>
<dbReference type="Proteomes" id="UP000285655">
    <property type="component" value="Unassembled WGS sequence"/>
</dbReference>
<proteinExistence type="predicted"/>
<gene>
    <name evidence="1" type="ORF">C4544_02645</name>
</gene>
<evidence type="ECO:0000313" key="1">
    <source>
        <dbReference type="EMBL" id="RJO61392.1"/>
    </source>
</evidence>
<accession>A0A419DE90</accession>
<evidence type="ECO:0000313" key="2">
    <source>
        <dbReference type="Proteomes" id="UP000285655"/>
    </source>
</evidence>
<organism evidence="1 2">
    <name type="scientific">candidate division WS5 bacterium</name>
    <dbReference type="NCBI Taxonomy" id="2093353"/>
    <lineage>
        <taxon>Bacteria</taxon>
        <taxon>candidate division WS5</taxon>
    </lineage>
</organism>
<dbReference type="AlphaFoldDB" id="A0A419DE90"/>